<accession>A0A1H8LAJ5</accession>
<feature type="region of interest" description="Disordered" evidence="1">
    <location>
        <begin position="1"/>
        <end position="64"/>
    </location>
</feature>
<organism evidence="2 4">
    <name type="scientific">Rhizobium tibeticum</name>
    <dbReference type="NCBI Taxonomy" id="501024"/>
    <lineage>
        <taxon>Bacteria</taxon>
        <taxon>Pseudomonadati</taxon>
        <taxon>Pseudomonadota</taxon>
        <taxon>Alphaproteobacteria</taxon>
        <taxon>Hyphomicrobiales</taxon>
        <taxon>Rhizobiaceae</taxon>
        <taxon>Rhizobium/Agrobacterium group</taxon>
        <taxon>Rhizobium</taxon>
    </lineage>
</organism>
<sequence>MTDEGKKDVSKAGNIGPINKSEHGSERLGEAVSKPGLKSTQVGRKIVGQGKRREALKKWVKDQD</sequence>
<dbReference type="Proteomes" id="UP000198939">
    <property type="component" value="Unassembled WGS sequence"/>
</dbReference>
<evidence type="ECO:0000313" key="5">
    <source>
        <dbReference type="Proteomes" id="UP000198939"/>
    </source>
</evidence>
<feature type="compositionally biased region" description="Basic and acidic residues" evidence="1">
    <location>
        <begin position="1"/>
        <end position="10"/>
    </location>
</feature>
<dbReference type="AlphaFoldDB" id="A0A1H8LAJ5"/>
<protein>
    <submittedName>
        <fullName evidence="2">Uncharacterized protein</fullName>
    </submittedName>
</protein>
<keyword evidence="5" id="KW-1185">Reference proteome</keyword>
<evidence type="ECO:0000313" key="4">
    <source>
        <dbReference type="Proteomes" id="UP000183063"/>
    </source>
</evidence>
<name>A0A1H8LAJ5_9HYPH</name>
<dbReference type="EMBL" id="FNXB01000012">
    <property type="protein sequence ID" value="SEH87496.1"/>
    <property type="molecule type" value="Genomic_DNA"/>
</dbReference>
<evidence type="ECO:0000313" key="3">
    <source>
        <dbReference type="EMBL" id="SEO02137.1"/>
    </source>
</evidence>
<proteinExistence type="predicted"/>
<dbReference type="OrthoDB" id="8403988at2"/>
<reference evidence="3 5" key="1">
    <citation type="submission" date="2016-10" db="EMBL/GenBank/DDBJ databases">
        <authorList>
            <person name="Varghese N."/>
            <person name="Submissions S."/>
        </authorList>
    </citation>
    <scope>NUCLEOTIDE SEQUENCE [LARGE SCALE GENOMIC DNA]</scope>
    <source>
        <strain evidence="3 5">CGMCC 1.7071</strain>
    </source>
</reference>
<evidence type="ECO:0000256" key="1">
    <source>
        <dbReference type="SAM" id="MobiDB-lite"/>
    </source>
</evidence>
<reference evidence="4" key="3">
    <citation type="submission" date="2016-10" db="EMBL/GenBank/DDBJ databases">
        <authorList>
            <person name="Wibberg D."/>
        </authorList>
    </citation>
    <scope>NUCLEOTIDE SEQUENCE [LARGE SCALE GENOMIC DNA]</scope>
</reference>
<dbReference type="Proteomes" id="UP000183063">
    <property type="component" value="Unassembled WGS sequence"/>
</dbReference>
<evidence type="ECO:0000313" key="2">
    <source>
        <dbReference type="EMBL" id="SEH87496.1"/>
    </source>
</evidence>
<feature type="compositionally biased region" description="Basic and acidic residues" evidence="1">
    <location>
        <begin position="20"/>
        <end position="29"/>
    </location>
</feature>
<reference evidence="2" key="2">
    <citation type="submission" date="2016-10" db="EMBL/GenBank/DDBJ databases">
        <authorList>
            <person name="de Groot N.N."/>
        </authorList>
    </citation>
    <scope>NUCLEOTIDE SEQUENCE [LARGE SCALE GENOMIC DNA]</scope>
    <source>
        <strain evidence="2">CCBAU85039</strain>
    </source>
</reference>
<feature type="compositionally biased region" description="Basic and acidic residues" evidence="1">
    <location>
        <begin position="51"/>
        <end position="64"/>
    </location>
</feature>
<dbReference type="EMBL" id="FOCV01000010">
    <property type="protein sequence ID" value="SEO02137.1"/>
    <property type="molecule type" value="Genomic_DNA"/>
</dbReference>
<dbReference type="STRING" id="501024.RTCCBAU85039_2830"/>
<dbReference type="RefSeq" id="WP_072376003.1">
    <property type="nucleotide sequence ID" value="NZ_FNXB01000012.1"/>
</dbReference>
<gene>
    <name evidence="2" type="ORF">RTCCBAU85039_2830</name>
    <name evidence="3" type="ORF">SAMN05216228_1010188</name>
</gene>